<dbReference type="GO" id="GO:0005524">
    <property type="term" value="F:ATP binding"/>
    <property type="evidence" value="ECO:0007669"/>
    <property type="project" value="UniProtKB-KW"/>
</dbReference>
<dbReference type="InterPro" id="IPR027417">
    <property type="entry name" value="P-loop_NTPase"/>
</dbReference>
<dbReference type="InterPro" id="IPR003439">
    <property type="entry name" value="ABC_transporter-like_ATP-bd"/>
</dbReference>
<gene>
    <name evidence="8" type="ORF">METZ01_LOCUS152959</name>
</gene>
<dbReference type="SUPFAM" id="SSF52540">
    <property type="entry name" value="P-loop containing nucleoside triphosphate hydrolases"/>
    <property type="match status" value="1"/>
</dbReference>
<keyword evidence="2" id="KW-1003">Cell membrane</keyword>
<feature type="non-terminal residue" evidence="8">
    <location>
        <position position="1"/>
    </location>
</feature>
<evidence type="ECO:0000313" key="8">
    <source>
        <dbReference type="EMBL" id="SVB00105.1"/>
    </source>
</evidence>
<feature type="domain" description="ABC transporter" evidence="7">
    <location>
        <begin position="28"/>
        <end position="69"/>
    </location>
</feature>
<dbReference type="EMBL" id="UINC01025117">
    <property type="protein sequence ID" value="SVB00105.1"/>
    <property type="molecule type" value="Genomic_DNA"/>
</dbReference>
<evidence type="ECO:0000256" key="2">
    <source>
        <dbReference type="ARBA" id="ARBA00022475"/>
    </source>
</evidence>
<evidence type="ECO:0000259" key="7">
    <source>
        <dbReference type="Pfam" id="PF00005"/>
    </source>
</evidence>
<evidence type="ECO:0000256" key="5">
    <source>
        <dbReference type="ARBA" id="ARBA00022967"/>
    </source>
</evidence>
<accession>A0A382AEW0</accession>
<dbReference type="PANTHER" id="PTHR43790:SF3">
    <property type="entry name" value="D-ALLOSE IMPORT ATP-BINDING PROTEIN ALSA-RELATED"/>
    <property type="match status" value="1"/>
</dbReference>
<dbReference type="GO" id="GO:0016887">
    <property type="term" value="F:ATP hydrolysis activity"/>
    <property type="evidence" value="ECO:0007669"/>
    <property type="project" value="InterPro"/>
</dbReference>
<keyword evidence="4" id="KW-0067">ATP-binding</keyword>
<name>A0A382AEW0_9ZZZZ</name>
<evidence type="ECO:0000256" key="6">
    <source>
        <dbReference type="ARBA" id="ARBA00023136"/>
    </source>
</evidence>
<proteinExistence type="predicted"/>
<keyword evidence="3" id="KW-0547">Nucleotide-binding</keyword>
<keyword evidence="1" id="KW-0813">Transport</keyword>
<dbReference type="InterPro" id="IPR050107">
    <property type="entry name" value="ABC_carbohydrate_import_ATPase"/>
</dbReference>
<evidence type="ECO:0000256" key="4">
    <source>
        <dbReference type="ARBA" id="ARBA00022840"/>
    </source>
</evidence>
<evidence type="ECO:0000256" key="1">
    <source>
        <dbReference type="ARBA" id="ARBA00022448"/>
    </source>
</evidence>
<keyword evidence="5" id="KW-1278">Translocase</keyword>
<dbReference type="AlphaFoldDB" id="A0A382AEW0"/>
<reference evidence="8" key="1">
    <citation type="submission" date="2018-05" db="EMBL/GenBank/DDBJ databases">
        <authorList>
            <person name="Lanie J.A."/>
            <person name="Ng W.-L."/>
            <person name="Kazmierczak K.M."/>
            <person name="Andrzejewski T.M."/>
            <person name="Davidsen T.M."/>
            <person name="Wayne K.J."/>
            <person name="Tettelin H."/>
            <person name="Glass J.I."/>
            <person name="Rusch D."/>
            <person name="Podicherti R."/>
            <person name="Tsui H.-C.T."/>
            <person name="Winkler M.E."/>
        </authorList>
    </citation>
    <scope>NUCLEOTIDE SEQUENCE</scope>
</reference>
<evidence type="ECO:0000256" key="3">
    <source>
        <dbReference type="ARBA" id="ARBA00022741"/>
    </source>
</evidence>
<dbReference type="Gene3D" id="3.40.50.300">
    <property type="entry name" value="P-loop containing nucleotide triphosphate hydrolases"/>
    <property type="match status" value="1"/>
</dbReference>
<protein>
    <recommendedName>
        <fullName evidence="7">ABC transporter domain-containing protein</fullName>
    </recommendedName>
</protein>
<sequence length="148" mass="16696">YLARFAGKYGWLDSARASLDAEKQIHNLSVDCTSTGQKVNELSGGNQQKIIIARWLLMDCNIFLFDEPTRGIDIQTKQMIYELLDQLARSGKAIVVVSSEANELFSICDRIAVLSNGRLAEIFQRDHWTREAITAAAFRHYSSQKSPE</sequence>
<dbReference type="Pfam" id="PF00005">
    <property type="entry name" value="ABC_tran"/>
    <property type="match status" value="1"/>
</dbReference>
<keyword evidence="6" id="KW-0472">Membrane</keyword>
<organism evidence="8">
    <name type="scientific">marine metagenome</name>
    <dbReference type="NCBI Taxonomy" id="408172"/>
    <lineage>
        <taxon>unclassified sequences</taxon>
        <taxon>metagenomes</taxon>
        <taxon>ecological metagenomes</taxon>
    </lineage>
</organism>
<dbReference type="PANTHER" id="PTHR43790">
    <property type="entry name" value="CARBOHYDRATE TRANSPORT ATP-BINDING PROTEIN MG119-RELATED"/>
    <property type="match status" value="1"/>
</dbReference>